<dbReference type="SUPFAM" id="SSF54427">
    <property type="entry name" value="NTF2-like"/>
    <property type="match status" value="1"/>
</dbReference>
<dbReference type="RefSeq" id="WP_112257378.1">
    <property type="nucleotide sequence ID" value="NZ_QMIG01000003.1"/>
</dbReference>
<protein>
    <submittedName>
        <fullName evidence="2">Nuclear transport factor 2 family protein</fullName>
    </submittedName>
</protein>
<dbReference type="OrthoDB" id="4941530at2"/>
<dbReference type="InterPro" id="IPR032710">
    <property type="entry name" value="NTF2-like_dom_sf"/>
</dbReference>
<accession>A0A329QYU3</accession>
<comment type="caution">
    <text evidence="2">The sequence shown here is derived from an EMBL/GenBank/DDBJ whole genome shotgun (WGS) entry which is preliminary data.</text>
</comment>
<dbReference type="AlphaFoldDB" id="A0A329QYU3"/>
<proteinExistence type="predicted"/>
<organism evidence="2 3">
    <name type="scientific">Phytoactinopolyspora halophila</name>
    <dbReference type="NCBI Taxonomy" id="1981511"/>
    <lineage>
        <taxon>Bacteria</taxon>
        <taxon>Bacillati</taxon>
        <taxon>Actinomycetota</taxon>
        <taxon>Actinomycetes</taxon>
        <taxon>Jiangellales</taxon>
        <taxon>Jiangellaceae</taxon>
        <taxon>Phytoactinopolyspora</taxon>
    </lineage>
</organism>
<dbReference type="Gene3D" id="3.10.450.50">
    <property type="match status" value="1"/>
</dbReference>
<dbReference type="CDD" id="cd00531">
    <property type="entry name" value="NTF2_like"/>
    <property type="match status" value="1"/>
</dbReference>
<dbReference type="InterPro" id="IPR037401">
    <property type="entry name" value="SnoaL-like"/>
</dbReference>
<dbReference type="EMBL" id="QMIG01000003">
    <property type="protein sequence ID" value="RAW17560.1"/>
    <property type="molecule type" value="Genomic_DNA"/>
</dbReference>
<evidence type="ECO:0000313" key="2">
    <source>
        <dbReference type="EMBL" id="RAW17560.1"/>
    </source>
</evidence>
<dbReference type="Proteomes" id="UP000250462">
    <property type="component" value="Unassembled WGS sequence"/>
</dbReference>
<dbReference type="Pfam" id="PF13577">
    <property type="entry name" value="SnoaL_4"/>
    <property type="match status" value="1"/>
</dbReference>
<gene>
    <name evidence="2" type="ORF">DPM12_06095</name>
</gene>
<keyword evidence="3" id="KW-1185">Reference proteome</keyword>
<evidence type="ECO:0000259" key="1">
    <source>
        <dbReference type="Pfam" id="PF13577"/>
    </source>
</evidence>
<evidence type="ECO:0000313" key="3">
    <source>
        <dbReference type="Proteomes" id="UP000250462"/>
    </source>
</evidence>
<name>A0A329QYU3_9ACTN</name>
<sequence length="158" mass="17892">MTTEHSPDRINELEQRLATLEDHAEITDLLARHGRWLDQKRFDDARSVFTEDASILVASGDVRGADRLAELARKSHGDFSLTHHMTTNPQIEIDGDHATVVAQQIAAFCRDGSEPEFIVGEQYRMQAVRTRHGWRFSRVQGEQLWRIPSSPETALTAS</sequence>
<feature type="domain" description="SnoaL-like" evidence="1">
    <location>
        <begin position="19"/>
        <end position="139"/>
    </location>
</feature>
<reference evidence="2 3" key="1">
    <citation type="submission" date="2018-06" db="EMBL/GenBank/DDBJ databases">
        <title>Phytoactinopolyspora halophila sp. nov., a novel halophilic actinomycete isolated from a saline soil in China.</title>
        <authorList>
            <person name="Tang S.-K."/>
        </authorList>
    </citation>
    <scope>NUCLEOTIDE SEQUENCE [LARGE SCALE GENOMIC DNA]</scope>
    <source>
        <strain evidence="2 3">YIM 96934</strain>
    </source>
</reference>